<evidence type="ECO:0000313" key="3">
    <source>
        <dbReference type="EMBL" id="WEK35241.1"/>
    </source>
</evidence>
<feature type="domain" description="MBG" evidence="2">
    <location>
        <begin position="555"/>
        <end position="630"/>
    </location>
</feature>
<dbReference type="Gene3D" id="3.30.160.710">
    <property type="match status" value="3"/>
</dbReference>
<keyword evidence="1" id="KW-0732">Signal</keyword>
<dbReference type="EMBL" id="CP119311">
    <property type="protein sequence ID" value="WEK35241.1"/>
    <property type="molecule type" value="Genomic_DNA"/>
</dbReference>
<dbReference type="InterPro" id="IPR041286">
    <property type="entry name" value="MBG_2"/>
</dbReference>
<dbReference type="AlphaFoldDB" id="A0AAJ6BHJ3"/>
<reference evidence="3" key="1">
    <citation type="submission" date="2023-03" db="EMBL/GenBank/DDBJ databases">
        <title>Andean soil-derived lignocellulolytic bacterial consortium as a source of novel taxa and putative plastic-active enzymes.</title>
        <authorList>
            <person name="Diaz-Garcia L."/>
            <person name="Chuvochina M."/>
            <person name="Feuerriegel G."/>
            <person name="Bunk B."/>
            <person name="Sproer C."/>
            <person name="Streit W.R."/>
            <person name="Rodriguez L.M."/>
            <person name="Overmann J."/>
            <person name="Jimenez D.J."/>
        </authorList>
    </citation>
    <scope>NUCLEOTIDE SEQUENCE</scope>
    <source>
        <strain evidence="3">MAG 7</strain>
    </source>
</reference>
<dbReference type="Proteomes" id="UP001220610">
    <property type="component" value="Chromosome"/>
</dbReference>
<proteinExistence type="predicted"/>
<organism evidence="3 4">
    <name type="scientific">Candidatus Pseudobacter hemicellulosilyticus</name>
    <dbReference type="NCBI Taxonomy" id="3121375"/>
    <lineage>
        <taxon>Bacteria</taxon>
        <taxon>Pseudomonadati</taxon>
        <taxon>Bacteroidota</taxon>
        <taxon>Chitinophagia</taxon>
        <taxon>Chitinophagales</taxon>
        <taxon>Chitinophagaceae</taxon>
        <taxon>Pseudobacter</taxon>
    </lineage>
</organism>
<feature type="domain" description="MBG" evidence="2">
    <location>
        <begin position="389"/>
        <end position="464"/>
    </location>
</feature>
<dbReference type="InterPro" id="IPR008964">
    <property type="entry name" value="Invasin/intimin_cell_adhesion"/>
</dbReference>
<sequence length="887" mass="92114">MKRICTILTGLLLSLAGFSQPAISDALIPQYITTDGVKTPFAFRLTLNGLKAGATYRYYNRFTEGWSFGEGFCTIVSSSGNFTRITNPSMVTPGAYGEFTADGSGQYTGWFIAEAEPFGFVVTQGAVVYVRIFLNDGDGGTFEWDMVTADMDPITVLGTDAGNPMGALGTGIRSTAAADGVEKNFVMLYDNTAATGRPVAGTFIESDANANIAGDGYAEFYGSAVDNTTKTWGTLIPNSLPGGIQRIVQYSRSNGTIVGSREAASGTWAKEGGGRVSTIDPSGGITDVIVLNGNIVTLGSPARFNQTISFPQPAARQYGDADADPGAVSSGGLAISYTSSNPAVATIVNGQLHIVGAGATDITAMQAGDEDFNAAQEVVRTITINRAPLTIKADDQQMVSGDPFPAWTATFTGFVNGDEAADLVPGPQFQPEAAQHAPGGEYAINVCCAGSANYAISYLPGKLTMTSNKQPQTISFGAITPKQYGAANFNPGAALSSGNTPHYGSSNPAVATIVNNTIHITGAGSTEISAFHPGDANWEGSDTIRQTLLVNKAALTIRADNKTKLEGHVNPALTITYTGFVYADNASVLTSPAVITTVAGTDSPTGDYAITVSGATAANYTITHQHGVLTVQPLPEQSIDFPNLPAKKYGDEPIPAGAQASSGLDINYSSSNPAVATVVNGNIQLHGAGSTTITAAQPGDADHAAAAPVTRTLTVNKVLLTLRAEDKTKQQGTVNPALTIIYSGFVNNENESIFTTPPRVSTTATAASLVGVYPISISNAGGTPANYNLLLTPGKLTVMPAYGANQNEVAAFCSSPGQLQVNVFADTAQKGVIQLFDPAGNRLLNVPVSIGKGSNSFRLPIGNTVGGIYYLRVIAATFTRKEKVRIP</sequence>
<name>A0AAJ6BHJ3_9BACT</name>
<gene>
    <name evidence="3" type="ORF">P0Y53_22350</name>
</gene>
<protein>
    <submittedName>
        <fullName evidence="3">MBG domain-containing protein</fullName>
    </submittedName>
</protein>
<dbReference type="SUPFAM" id="SSF49373">
    <property type="entry name" value="Invasin/intimin cell-adhesion fragments"/>
    <property type="match status" value="1"/>
</dbReference>
<evidence type="ECO:0000259" key="2">
    <source>
        <dbReference type="Pfam" id="PF18676"/>
    </source>
</evidence>
<accession>A0AAJ6BHJ3</accession>
<evidence type="ECO:0000256" key="1">
    <source>
        <dbReference type="SAM" id="SignalP"/>
    </source>
</evidence>
<feature type="signal peptide" evidence="1">
    <location>
        <begin position="1"/>
        <end position="21"/>
    </location>
</feature>
<feature type="chain" id="PRO_5042582449" evidence="1">
    <location>
        <begin position="22"/>
        <end position="887"/>
    </location>
</feature>
<dbReference type="InterPro" id="IPR022357">
    <property type="entry name" value="MIP_CS"/>
</dbReference>
<feature type="domain" description="MBG" evidence="2">
    <location>
        <begin position="720"/>
        <end position="797"/>
    </location>
</feature>
<evidence type="ECO:0000313" key="4">
    <source>
        <dbReference type="Proteomes" id="UP001220610"/>
    </source>
</evidence>
<dbReference type="PROSITE" id="PS00221">
    <property type="entry name" value="MIP"/>
    <property type="match status" value="1"/>
</dbReference>
<dbReference type="Pfam" id="PF18676">
    <property type="entry name" value="MBG_2"/>
    <property type="match status" value="3"/>
</dbReference>